<dbReference type="InterPro" id="IPR036513">
    <property type="entry name" value="STAS_dom_sf"/>
</dbReference>
<comment type="caution">
    <text evidence="2">The sequence shown here is derived from an EMBL/GenBank/DDBJ whole genome shotgun (WGS) entry which is preliminary data.</text>
</comment>
<dbReference type="Proteomes" id="UP001161389">
    <property type="component" value="Unassembled WGS sequence"/>
</dbReference>
<evidence type="ECO:0000313" key="2">
    <source>
        <dbReference type="EMBL" id="GLQ32332.1"/>
    </source>
</evidence>
<evidence type="ECO:0000313" key="3">
    <source>
        <dbReference type="Proteomes" id="UP001161389"/>
    </source>
</evidence>
<dbReference type="Gene3D" id="3.30.750.24">
    <property type="entry name" value="STAS domain"/>
    <property type="match status" value="1"/>
</dbReference>
<accession>A0AA37SAC9</accession>
<reference evidence="2" key="1">
    <citation type="journal article" date="2014" name="Int. J. Syst. Evol. Microbiol.">
        <title>Complete genome sequence of Corynebacterium casei LMG S-19264T (=DSM 44701T), isolated from a smear-ripened cheese.</title>
        <authorList>
            <consortium name="US DOE Joint Genome Institute (JGI-PGF)"/>
            <person name="Walter F."/>
            <person name="Albersmeier A."/>
            <person name="Kalinowski J."/>
            <person name="Ruckert C."/>
        </authorList>
    </citation>
    <scope>NUCLEOTIDE SEQUENCE</scope>
    <source>
        <strain evidence="2">NBRC 110071</strain>
    </source>
</reference>
<protein>
    <recommendedName>
        <fullName evidence="1">STAS domain-containing protein</fullName>
    </recommendedName>
</protein>
<dbReference type="PROSITE" id="PS50801">
    <property type="entry name" value="STAS"/>
    <property type="match status" value="1"/>
</dbReference>
<dbReference type="InterPro" id="IPR058548">
    <property type="entry name" value="MlaB-like_STAS"/>
</dbReference>
<evidence type="ECO:0000259" key="1">
    <source>
        <dbReference type="PROSITE" id="PS50801"/>
    </source>
</evidence>
<dbReference type="PANTHER" id="PTHR35849:SF2">
    <property type="entry name" value="BLR2341 PROTEIN"/>
    <property type="match status" value="1"/>
</dbReference>
<dbReference type="PANTHER" id="PTHR35849">
    <property type="entry name" value="BLR2341 PROTEIN"/>
    <property type="match status" value="1"/>
</dbReference>
<dbReference type="AlphaFoldDB" id="A0AA37SAC9"/>
<reference evidence="2" key="2">
    <citation type="submission" date="2023-01" db="EMBL/GenBank/DDBJ databases">
        <title>Draft genome sequence of Litoribrevibacter albus strain NBRC 110071.</title>
        <authorList>
            <person name="Sun Q."/>
            <person name="Mori K."/>
        </authorList>
    </citation>
    <scope>NUCLEOTIDE SEQUENCE</scope>
    <source>
        <strain evidence="2">NBRC 110071</strain>
    </source>
</reference>
<dbReference type="RefSeq" id="WP_284382295.1">
    <property type="nucleotide sequence ID" value="NZ_BSNM01000015.1"/>
</dbReference>
<dbReference type="SUPFAM" id="SSF52091">
    <property type="entry name" value="SpoIIaa-like"/>
    <property type="match status" value="1"/>
</dbReference>
<name>A0AA37SAC9_9GAMM</name>
<dbReference type="InterPro" id="IPR052746">
    <property type="entry name" value="MlaB_ABC_Transporter"/>
</dbReference>
<feature type="domain" description="STAS" evidence="1">
    <location>
        <begin position="1"/>
        <end position="93"/>
    </location>
</feature>
<organism evidence="2 3">
    <name type="scientific">Litoribrevibacter albus</name>
    <dbReference type="NCBI Taxonomy" id="1473156"/>
    <lineage>
        <taxon>Bacteria</taxon>
        <taxon>Pseudomonadati</taxon>
        <taxon>Pseudomonadota</taxon>
        <taxon>Gammaproteobacteria</taxon>
        <taxon>Oceanospirillales</taxon>
        <taxon>Oceanospirillaceae</taxon>
        <taxon>Litoribrevibacter</taxon>
    </lineage>
</organism>
<dbReference type="Pfam" id="PF13466">
    <property type="entry name" value="STAS_2"/>
    <property type="match status" value="1"/>
</dbReference>
<dbReference type="EMBL" id="BSNM01000015">
    <property type="protein sequence ID" value="GLQ32332.1"/>
    <property type="molecule type" value="Genomic_DNA"/>
</dbReference>
<proteinExistence type="predicted"/>
<dbReference type="InterPro" id="IPR002645">
    <property type="entry name" value="STAS_dom"/>
</dbReference>
<sequence>MPDLFQIDAGEKLHISVVERLHEQLELALSNHQSVELDVSKVAQTDTASLQLLYAFKVASEKAGLRLVLLNPTESVSSSVKLLGLNSLLGSTD</sequence>
<gene>
    <name evidence="2" type="ORF">GCM10007876_28110</name>
</gene>
<keyword evidence="3" id="KW-1185">Reference proteome</keyword>